<dbReference type="Proteomes" id="UP000235371">
    <property type="component" value="Unassembled WGS sequence"/>
</dbReference>
<dbReference type="RefSeq" id="XP_024738131.1">
    <property type="nucleotide sequence ID" value="XM_024888456.1"/>
</dbReference>
<dbReference type="Gene3D" id="1.10.510.10">
    <property type="entry name" value="Transferase(Phosphotransferase) domain 1"/>
    <property type="match status" value="1"/>
</dbReference>
<dbReference type="GeneID" id="36596532"/>
<dbReference type="InParanoid" id="A0A2J6TDY0"/>
<dbReference type="PROSITE" id="PS50011">
    <property type="entry name" value="PROTEIN_KINASE_DOM"/>
    <property type="match status" value="1"/>
</dbReference>
<reference evidence="3 4" key="1">
    <citation type="submission" date="2016-04" db="EMBL/GenBank/DDBJ databases">
        <title>A degradative enzymes factory behind the ericoid mycorrhizal symbiosis.</title>
        <authorList>
            <consortium name="DOE Joint Genome Institute"/>
            <person name="Martino E."/>
            <person name="Morin E."/>
            <person name="Grelet G."/>
            <person name="Kuo A."/>
            <person name="Kohler A."/>
            <person name="Daghino S."/>
            <person name="Barry K."/>
            <person name="Choi C."/>
            <person name="Cichocki N."/>
            <person name="Clum A."/>
            <person name="Copeland A."/>
            <person name="Hainaut M."/>
            <person name="Haridas S."/>
            <person name="Labutti K."/>
            <person name="Lindquist E."/>
            <person name="Lipzen A."/>
            <person name="Khouja H.-R."/>
            <person name="Murat C."/>
            <person name="Ohm R."/>
            <person name="Olson A."/>
            <person name="Spatafora J."/>
            <person name="Veneault-Fourrey C."/>
            <person name="Henrissat B."/>
            <person name="Grigoriev I."/>
            <person name="Martin F."/>
            <person name="Perotto S."/>
        </authorList>
    </citation>
    <scope>NUCLEOTIDE SEQUENCE [LARGE SCALE GENOMIC DNA]</scope>
    <source>
        <strain evidence="3 4">E</strain>
    </source>
</reference>
<sequence length="429" mass="47645">MAANFPTQQEVDRFNYWEGYRNVNPQNLDAQQLHNLRQANYQRPAPPPPLVVPLFAGWAPAVVPAPPAPNLAQQYLIQNFLNSQPAELTSLQDSALAANWSSTKLLGSGAGGLVGLWEYRGPQAGKPRTTQVAVKETTRALPDRDLENEARMIQLLERVKTDHFMSGELFLQKLLCTYLWEKADGICVLEDGGEPFLDDRGRGAVFEKQGWQSKIHFDVKPENILVKEQREDHLKTPLSMEQFSKEWDALNWNAGGVAGEYSTKTNVWGVGCLMYSLVSLHEASPDPQQPFQPTWTLNGNEAQGITYGHDLNSFSGFYSTQSTDLVQECLYHVPAHRPSVLRLKRMVAEGKIAAVRAGAVADSWAIFLPSLPPAPAPAPAPGAPPARPGRGPRAHRCCGQNKDRKQTRCKNRVLDPKSPYCFKHGPRRP</sequence>
<feature type="compositionally biased region" description="Pro residues" evidence="1">
    <location>
        <begin position="376"/>
        <end position="387"/>
    </location>
</feature>
<accession>A0A2J6TDY0</accession>
<dbReference type="OrthoDB" id="4062651at2759"/>
<evidence type="ECO:0000313" key="4">
    <source>
        <dbReference type="Proteomes" id="UP000235371"/>
    </source>
</evidence>
<dbReference type="SUPFAM" id="SSF56112">
    <property type="entry name" value="Protein kinase-like (PK-like)"/>
    <property type="match status" value="1"/>
</dbReference>
<evidence type="ECO:0000256" key="1">
    <source>
        <dbReference type="SAM" id="MobiDB-lite"/>
    </source>
</evidence>
<evidence type="ECO:0000259" key="2">
    <source>
        <dbReference type="PROSITE" id="PS50011"/>
    </source>
</evidence>
<proteinExistence type="predicted"/>
<feature type="region of interest" description="Disordered" evidence="1">
    <location>
        <begin position="376"/>
        <end position="429"/>
    </location>
</feature>
<feature type="domain" description="Protein kinase" evidence="2">
    <location>
        <begin position="100"/>
        <end position="352"/>
    </location>
</feature>
<evidence type="ECO:0000313" key="3">
    <source>
        <dbReference type="EMBL" id="PMD61227.1"/>
    </source>
</evidence>
<dbReference type="GO" id="GO:0005524">
    <property type="term" value="F:ATP binding"/>
    <property type="evidence" value="ECO:0007669"/>
    <property type="project" value="InterPro"/>
</dbReference>
<dbReference type="AlphaFoldDB" id="A0A2J6TDY0"/>
<keyword evidence="4" id="KW-1185">Reference proteome</keyword>
<dbReference type="EMBL" id="KZ613786">
    <property type="protein sequence ID" value="PMD61227.1"/>
    <property type="molecule type" value="Genomic_DNA"/>
</dbReference>
<organism evidence="3 4">
    <name type="scientific">Hyaloscypha bicolor E</name>
    <dbReference type="NCBI Taxonomy" id="1095630"/>
    <lineage>
        <taxon>Eukaryota</taxon>
        <taxon>Fungi</taxon>
        <taxon>Dikarya</taxon>
        <taxon>Ascomycota</taxon>
        <taxon>Pezizomycotina</taxon>
        <taxon>Leotiomycetes</taxon>
        <taxon>Helotiales</taxon>
        <taxon>Hyaloscyphaceae</taxon>
        <taxon>Hyaloscypha</taxon>
        <taxon>Hyaloscypha bicolor</taxon>
    </lineage>
</organism>
<dbReference type="SMART" id="SM00220">
    <property type="entry name" value="S_TKc"/>
    <property type="match status" value="1"/>
</dbReference>
<name>A0A2J6TDY0_9HELO</name>
<dbReference type="InterPro" id="IPR000719">
    <property type="entry name" value="Prot_kinase_dom"/>
</dbReference>
<dbReference type="InterPro" id="IPR011009">
    <property type="entry name" value="Kinase-like_dom_sf"/>
</dbReference>
<protein>
    <recommendedName>
        <fullName evidence="2">Protein kinase domain-containing protein</fullName>
    </recommendedName>
</protein>
<dbReference type="GO" id="GO:0004672">
    <property type="term" value="F:protein kinase activity"/>
    <property type="evidence" value="ECO:0007669"/>
    <property type="project" value="InterPro"/>
</dbReference>
<gene>
    <name evidence="3" type="ORF">K444DRAFT_719336</name>
</gene>